<sequence>MQAVAYASTLLTRREVFAYRDEALQNWTLPGGVEEAQATVLAKLRVALDYARSSNAYYAGVFASVGFDPLTMRGLEEISVLPIMTKDDIRRHRSDFEACESMNSHRVEITTGGSTGQPLKFSMSRDDYLRSVGIQMAGWHLAGYVLGDRVAVFGGASIAERDVVPWRVSPSDLALNRRQFSAADMDDDRVGQYWDYIERWRPAYLRGYPTAIAELCRHRPAARSRQYRPQAVLTTSEMLTESDRHIIETTLGAPVFDGWGLNDGGASAYECTEHVGMHVDMTRAYVETVDDAGRSVWDMPGRVVVTSLTNKAFPFVRYDTGDMGVLTWRDCKCGRTGLMLTQILGRSNDTLKLGDARISPSSTTVLFGRLEHLRRYHIVQDAPLHITVTFDTEESFDKRASEEAVTRSFVSRCPAVSIAFVYAALPLPTDGSKWRSVVVLDSARR</sequence>
<evidence type="ECO:0000313" key="1">
    <source>
        <dbReference type="EMBL" id="RIE16010.1"/>
    </source>
</evidence>
<dbReference type="PANTHER" id="PTHR36932">
    <property type="entry name" value="CAPSULAR POLYSACCHARIDE BIOSYNTHESIS PROTEIN"/>
    <property type="match status" value="1"/>
</dbReference>
<dbReference type="InterPro" id="IPR042099">
    <property type="entry name" value="ANL_N_sf"/>
</dbReference>
<dbReference type="SUPFAM" id="SSF56801">
    <property type="entry name" value="Acetyl-CoA synthetase-like"/>
    <property type="match status" value="1"/>
</dbReference>
<keyword evidence="2" id="KW-1185">Reference proteome</keyword>
<name>A0A398DM56_9BACT</name>
<dbReference type="InterPro" id="IPR053158">
    <property type="entry name" value="CapK_Type1_Caps_Biosynth"/>
</dbReference>
<comment type="caution">
    <text evidence="1">The sequence shown here is derived from an EMBL/GenBank/DDBJ whole genome shotgun (WGS) entry which is preliminary data.</text>
</comment>
<dbReference type="Proteomes" id="UP000266113">
    <property type="component" value="Unassembled WGS sequence"/>
</dbReference>
<organism evidence="1 2">
    <name type="scientific">Candidatus Cryosericum septentrionale</name>
    <dbReference type="NCBI Taxonomy" id="2290913"/>
    <lineage>
        <taxon>Bacteria</taxon>
        <taxon>Pseudomonadati</taxon>
        <taxon>Caldisericota/Cryosericota group</taxon>
        <taxon>Candidatus Cryosericota</taxon>
        <taxon>Candidatus Cryosericia</taxon>
        <taxon>Candidatus Cryosericales</taxon>
        <taxon>Candidatus Cryosericaceae</taxon>
        <taxon>Candidatus Cryosericum</taxon>
    </lineage>
</organism>
<reference evidence="1 2" key="1">
    <citation type="submission" date="2018-09" db="EMBL/GenBank/DDBJ databases">
        <title>Discovery and Ecogenomic Context for Candidatus Cryosericales, a Global Caldiserica Order Active in Thawing Permafrost.</title>
        <authorList>
            <person name="Martinez M.A."/>
            <person name="Woodcroft B.J."/>
            <person name="Ignacio Espinoza J.C."/>
            <person name="Zayed A."/>
            <person name="Singleton C.M."/>
            <person name="Boyd J."/>
            <person name="Li Y.-F."/>
            <person name="Purvine S."/>
            <person name="Maughan H."/>
            <person name="Hodgkins S.B."/>
            <person name="Anderson D."/>
            <person name="Sederholm M."/>
            <person name="Temperton B."/>
            <person name="Saleska S.R."/>
            <person name="Tyson G.W."/>
            <person name="Rich V.I."/>
        </authorList>
    </citation>
    <scope>NUCLEOTIDE SEQUENCE [LARGE SCALE GENOMIC DNA]</scope>
    <source>
        <strain evidence="1 2">SMC1</strain>
    </source>
</reference>
<protein>
    <submittedName>
        <fullName evidence="1">Phenylacetate--CoA ligase family protein</fullName>
    </submittedName>
</protein>
<dbReference type="EMBL" id="QXIY01000040">
    <property type="protein sequence ID" value="RIE16010.1"/>
    <property type="molecule type" value="Genomic_DNA"/>
</dbReference>
<proteinExistence type="predicted"/>
<keyword evidence="1" id="KW-0436">Ligase</keyword>
<dbReference type="GO" id="GO:0016874">
    <property type="term" value="F:ligase activity"/>
    <property type="evidence" value="ECO:0007669"/>
    <property type="project" value="UniProtKB-KW"/>
</dbReference>
<dbReference type="PANTHER" id="PTHR36932:SF1">
    <property type="entry name" value="CAPSULAR POLYSACCHARIDE BIOSYNTHESIS PROTEIN"/>
    <property type="match status" value="1"/>
</dbReference>
<dbReference type="AlphaFoldDB" id="A0A398DM56"/>
<gene>
    <name evidence="1" type="ORF">SMC1_08840</name>
</gene>
<dbReference type="Gene3D" id="3.40.50.12780">
    <property type="entry name" value="N-terminal domain of ligase-like"/>
    <property type="match status" value="1"/>
</dbReference>
<evidence type="ECO:0000313" key="2">
    <source>
        <dbReference type="Proteomes" id="UP000266113"/>
    </source>
</evidence>
<accession>A0A398DM56</accession>